<evidence type="ECO:0000313" key="1">
    <source>
        <dbReference type="EMBL" id="MBF4102711.1"/>
    </source>
</evidence>
<gene>
    <name evidence="1" type="ORF">INT80_08680</name>
</gene>
<dbReference type="AlphaFoldDB" id="A0A930Y574"/>
<name>A0A930Y574_9PAST</name>
<reference evidence="1" key="1">
    <citation type="submission" date="2020-11" db="EMBL/GenBank/DDBJ databases">
        <title>Gallibacterium anatis 1637, full genome, WGS.</title>
        <authorList>
            <person name="Laishevtcev A.I."/>
            <person name="Yakimova E.A."/>
            <person name="Petkovich D."/>
            <person name="Stepanova T.V."/>
            <person name="Kalendr R.S."/>
            <person name="Rubalsky E.O."/>
            <person name="Zulkarneev E.R."/>
            <person name="Aleshkin A.V."/>
        </authorList>
    </citation>
    <scope>NUCLEOTIDE SEQUENCE</scope>
    <source>
        <strain evidence="1">1637</strain>
    </source>
</reference>
<organism evidence="1">
    <name type="scientific">Gallibacterium anatis</name>
    <dbReference type="NCBI Taxonomy" id="750"/>
    <lineage>
        <taxon>Bacteria</taxon>
        <taxon>Pseudomonadati</taxon>
        <taxon>Pseudomonadota</taxon>
        <taxon>Gammaproteobacteria</taxon>
        <taxon>Pasteurellales</taxon>
        <taxon>Pasteurellaceae</taxon>
        <taxon>Gallibacterium</taxon>
    </lineage>
</organism>
<comment type="caution">
    <text evidence="1">The sequence shown here is derived from an EMBL/GenBank/DDBJ whole genome shotgun (WGS) entry which is preliminary data.</text>
</comment>
<proteinExistence type="predicted"/>
<sequence>MLSPDGKALTKPLTSSRLMLEKILHWSGKVEPEKTSLMNVLLGFLPYRGSLLIKWY</sequence>
<dbReference type="EMBL" id="JADION010000023">
    <property type="protein sequence ID" value="MBF4102711.1"/>
    <property type="molecule type" value="Genomic_DNA"/>
</dbReference>
<accession>A0A930Y574</accession>
<protein>
    <submittedName>
        <fullName evidence="1">Uncharacterized protein</fullName>
    </submittedName>
</protein>